<evidence type="ECO:0000313" key="2">
    <source>
        <dbReference type="Proteomes" id="UP000235371"/>
    </source>
</evidence>
<evidence type="ECO:0000313" key="1">
    <source>
        <dbReference type="EMBL" id="PMD54293.1"/>
    </source>
</evidence>
<keyword evidence="2" id="KW-1185">Reference proteome</keyword>
<proteinExistence type="predicted"/>
<dbReference type="RefSeq" id="XP_024731197.1">
    <property type="nucleotide sequence ID" value="XM_024870531.1"/>
</dbReference>
<dbReference type="EMBL" id="KZ613866">
    <property type="protein sequence ID" value="PMD54293.1"/>
    <property type="molecule type" value="Genomic_DNA"/>
</dbReference>
<organism evidence="1 2">
    <name type="scientific">Hyaloscypha bicolor E</name>
    <dbReference type="NCBI Taxonomy" id="1095630"/>
    <lineage>
        <taxon>Eukaryota</taxon>
        <taxon>Fungi</taxon>
        <taxon>Dikarya</taxon>
        <taxon>Ascomycota</taxon>
        <taxon>Pezizomycotina</taxon>
        <taxon>Leotiomycetes</taxon>
        <taxon>Helotiales</taxon>
        <taxon>Hyaloscyphaceae</taxon>
        <taxon>Hyaloscypha</taxon>
        <taxon>Hyaloscypha bicolor</taxon>
    </lineage>
</organism>
<reference evidence="1 2" key="1">
    <citation type="submission" date="2016-04" db="EMBL/GenBank/DDBJ databases">
        <title>A degradative enzymes factory behind the ericoid mycorrhizal symbiosis.</title>
        <authorList>
            <consortium name="DOE Joint Genome Institute"/>
            <person name="Martino E."/>
            <person name="Morin E."/>
            <person name="Grelet G."/>
            <person name="Kuo A."/>
            <person name="Kohler A."/>
            <person name="Daghino S."/>
            <person name="Barry K."/>
            <person name="Choi C."/>
            <person name="Cichocki N."/>
            <person name="Clum A."/>
            <person name="Copeland A."/>
            <person name="Hainaut M."/>
            <person name="Haridas S."/>
            <person name="Labutti K."/>
            <person name="Lindquist E."/>
            <person name="Lipzen A."/>
            <person name="Khouja H.-R."/>
            <person name="Murat C."/>
            <person name="Ohm R."/>
            <person name="Olson A."/>
            <person name="Spatafora J."/>
            <person name="Veneault-Fourrey C."/>
            <person name="Henrissat B."/>
            <person name="Grigoriev I."/>
            <person name="Martin F."/>
            <person name="Perotto S."/>
        </authorList>
    </citation>
    <scope>NUCLEOTIDE SEQUENCE [LARGE SCALE GENOMIC DNA]</scope>
    <source>
        <strain evidence="1 2">E</strain>
    </source>
</reference>
<dbReference type="Proteomes" id="UP000235371">
    <property type="component" value="Unassembled WGS sequence"/>
</dbReference>
<gene>
    <name evidence="1" type="ORF">K444DRAFT_140410</name>
</gene>
<protein>
    <submittedName>
        <fullName evidence="1">Uncharacterized protein</fullName>
    </submittedName>
</protein>
<dbReference type="InParanoid" id="A0A2J6SUD3"/>
<dbReference type="AlphaFoldDB" id="A0A2J6SUD3"/>
<accession>A0A2J6SUD3</accession>
<dbReference type="GeneID" id="36578613"/>
<name>A0A2J6SUD3_9HELO</name>
<sequence length="161" mass="18164">MFWILQRGIFQCQPHFSSAKDSLKTHSSPFSVGSRCQQLGERGDYTSNTDTLKGDGSAHCTYDVGILERDNSREPVVRILVIWARMYLWYRKKLSVSFSLVAETCKFERSCYRRCSGTSGGDWSCDESCNSCPRESVHAGPVFDVRDVVHVAVNRAVSTHD</sequence>